<sequence length="308" mass="35205">MGIIDKRRTRRRDLLLRNSSSSSSMLVTKTDGKTILNDRPQEPDHHNSTFDQDHSHHPTKVESMRTLLMNKSEDGGIIGSEIFCIEKIGEKVPPVSKAPTSQVTFSSVYTSIYIPRRTEAEKVSSFYSQEDYDRIKSDTVDTITEMETEKKYPSSETQYHRGLLTPRAKYEKEQRIKFVVSKVLREQERNKCLSEDWVNTFSKKYSSQTTTAAFFLGKIDAKAAGAPDTLSSHSYIRCLQRPNAPRRAAYHSTRNIDAKVTDTLWSHPRTLRKQSSTQSLRTQSSTHSQQTPKASRRATYHGVPLVWV</sequence>
<name>A0AAD2PWN2_9STRA</name>
<accession>A0AAD2PWN2</accession>
<evidence type="ECO:0000313" key="3">
    <source>
        <dbReference type="Proteomes" id="UP001295423"/>
    </source>
</evidence>
<comment type="caution">
    <text evidence="2">The sequence shown here is derived from an EMBL/GenBank/DDBJ whole genome shotgun (WGS) entry which is preliminary data.</text>
</comment>
<protein>
    <submittedName>
        <fullName evidence="2">Uncharacterized protein</fullName>
    </submittedName>
</protein>
<keyword evidence="3" id="KW-1185">Reference proteome</keyword>
<proteinExistence type="predicted"/>
<feature type="compositionally biased region" description="Low complexity" evidence="1">
    <location>
        <begin position="16"/>
        <end position="26"/>
    </location>
</feature>
<dbReference type="Proteomes" id="UP001295423">
    <property type="component" value="Unassembled WGS sequence"/>
</dbReference>
<feature type="region of interest" description="Disordered" evidence="1">
    <location>
        <begin position="16"/>
        <end position="60"/>
    </location>
</feature>
<feature type="compositionally biased region" description="Low complexity" evidence="1">
    <location>
        <begin position="274"/>
        <end position="291"/>
    </location>
</feature>
<evidence type="ECO:0000256" key="1">
    <source>
        <dbReference type="SAM" id="MobiDB-lite"/>
    </source>
</evidence>
<organism evidence="2 3">
    <name type="scientific">Cylindrotheca closterium</name>
    <dbReference type="NCBI Taxonomy" id="2856"/>
    <lineage>
        <taxon>Eukaryota</taxon>
        <taxon>Sar</taxon>
        <taxon>Stramenopiles</taxon>
        <taxon>Ochrophyta</taxon>
        <taxon>Bacillariophyta</taxon>
        <taxon>Bacillariophyceae</taxon>
        <taxon>Bacillariophycidae</taxon>
        <taxon>Bacillariales</taxon>
        <taxon>Bacillariaceae</taxon>
        <taxon>Cylindrotheca</taxon>
    </lineage>
</organism>
<dbReference type="EMBL" id="CAKOGP040002091">
    <property type="protein sequence ID" value="CAJ1961819.1"/>
    <property type="molecule type" value="Genomic_DNA"/>
</dbReference>
<dbReference type="AlphaFoldDB" id="A0AAD2PWN2"/>
<evidence type="ECO:0000313" key="2">
    <source>
        <dbReference type="EMBL" id="CAJ1961819.1"/>
    </source>
</evidence>
<feature type="region of interest" description="Disordered" evidence="1">
    <location>
        <begin position="267"/>
        <end position="303"/>
    </location>
</feature>
<gene>
    <name evidence="2" type="ORF">CYCCA115_LOCUS19387</name>
</gene>
<feature type="compositionally biased region" description="Basic and acidic residues" evidence="1">
    <location>
        <begin position="39"/>
        <end position="60"/>
    </location>
</feature>
<reference evidence="2" key="1">
    <citation type="submission" date="2023-08" db="EMBL/GenBank/DDBJ databases">
        <authorList>
            <person name="Audoor S."/>
            <person name="Bilcke G."/>
        </authorList>
    </citation>
    <scope>NUCLEOTIDE SEQUENCE</scope>
</reference>